<dbReference type="Pfam" id="PF00080">
    <property type="entry name" value="Sod_Cu"/>
    <property type="match status" value="1"/>
</dbReference>
<feature type="signal peptide" evidence="2">
    <location>
        <begin position="1"/>
        <end position="24"/>
    </location>
</feature>
<evidence type="ECO:0000313" key="7">
    <source>
        <dbReference type="Proteomes" id="UP000070412"/>
    </source>
</evidence>
<dbReference type="Proteomes" id="UP000616769">
    <property type="component" value="Unassembled WGS sequence"/>
</dbReference>
<dbReference type="PANTHER" id="PTHR10003">
    <property type="entry name" value="SUPEROXIDE DISMUTASE CU-ZN -RELATED"/>
    <property type="match status" value="1"/>
</dbReference>
<evidence type="ECO:0000313" key="6">
    <source>
        <dbReference type="EnsemblMetazoa" id="KAF7493398.1"/>
    </source>
</evidence>
<comment type="catalytic activity">
    <reaction evidence="1">
        <text>2 superoxide + 2 H(+) = H2O2 + O2</text>
        <dbReference type="Rhea" id="RHEA:20696"/>
        <dbReference type="ChEBI" id="CHEBI:15378"/>
        <dbReference type="ChEBI" id="CHEBI:15379"/>
        <dbReference type="ChEBI" id="CHEBI:16240"/>
        <dbReference type="ChEBI" id="CHEBI:18421"/>
        <dbReference type="EC" id="1.15.1.1"/>
    </reaction>
</comment>
<dbReference type="EC" id="1.15.1.1" evidence="1"/>
<reference evidence="5 8" key="1">
    <citation type="journal article" date="2015" name="Parasit. Vectors">
        <title>Draft genome of the scabies mite.</title>
        <authorList>
            <person name="Rider S.D.Jr."/>
            <person name="Morgan M.S."/>
            <person name="Arlian L.G."/>
        </authorList>
    </citation>
    <scope>NUCLEOTIDE SEQUENCE [LARGE SCALE GENOMIC DNA]</scope>
    <source>
        <strain evidence="5">Arlian Lab</strain>
    </source>
</reference>
<dbReference type="PROSITE" id="PS00332">
    <property type="entry name" value="SOD_CU_ZN_2"/>
    <property type="match status" value="1"/>
</dbReference>
<dbReference type="PRINTS" id="PR00068">
    <property type="entry name" value="CUZNDISMTASE"/>
</dbReference>
<dbReference type="GO" id="GO:0005507">
    <property type="term" value="F:copper ion binding"/>
    <property type="evidence" value="ECO:0007669"/>
    <property type="project" value="InterPro"/>
</dbReference>
<dbReference type="OrthoDB" id="6497185at2759"/>
<reference evidence="4" key="3">
    <citation type="submission" date="2020-01" db="EMBL/GenBank/DDBJ databases">
        <authorList>
            <person name="Korhonen P.K.K."/>
            <person name="Guangxu M.G."/>
            <person name="Wang T.W."/>
            <person name="Stroehlein A.J.S."/>
            <person name="Young N.D."/>
            <person name="Ang C.-S.A."/>
            <person name="Fernando D.W.F."/>
            <person name="Lu H.L."/>
            <person name="Taylor S.T."/>
            <person name="Ehtesham M.E.M."/>
            <person name="Najaraj S.H.N."/>
            <person name="Harsha G.H.G."/>
            <person name="Madugundu A.M."/>
            <person name="Renuse S.R."/>
            <person name="Holt D.H."/>
            <person name="Pandey A.P."/>
            <person name="Papenfuss A.P."/>
            <person name="Gasser R.B.G."/>
            <person name="Fischer K.F."/>
        </authorList>
    </citation>
    <scope>NUCLEOTIDE SEQUENCE</scope>
    <source>
        <strain evidence="4">SSS_KF_BRIS2020</strain>
    </source>
</reference>
<keyword evidence="1" id="KW-0186">Copper</keyword>
<evidence type="ECO:0000313" key="8">
    <source>
        <dbReference type="Proteomes" id="UP000616769"/>
    </source>
</evidence>
<name>A0A132A1U6_SARSC</name>
<evidence type="ECO:0000313" key="5">
    <source>
        <dbReference type="EMBL" id="KPM04947.1"/>
    </source>
</evidence>
<reference evidence="7" key="2">
    <citation type="journal article" date="2020" name="PLoS Negl. Trop. Dis.">
        <title>High-quality nuclear genome for Sarcoptes scabiei-A critical resource for a neglected parasite.</title>
        <authorList>
            <person name="Korhonen P.K."/>
            <person name="Gasser R.B."/>
            <person name="Ma G."/>
            <person name="Wang T."/>
            <person name="Stroehlein A.J."/>
            <person name="Young N.D."/>
            <person name="Ang C.S."/>
            <person name="Fernando D.D."/>
            <person name="Lu H.C."/>
            <person name="Taylor S."/>
            <person name="Reynolds S.L."/>
            <person name="Mofiz E."/>
            <person name="Najaraj S.H."/>
            <person name="Gowda H."/>
            <person name="Madugundu A."/>
            <person name="Renuse S."/>
            <person name="Holt D."/>
            <person name="Pandey A."/>
            <person name="Papenfuss A.T."/>
            <person name="Fischer K."/>
        </authorList>
    </citation>
    <scope>NUCLEOTIDE SEQUENCE [LARGE SCALE GENOMIC DNA]</scope>
</reference>
<comment type="cofactor">
    <cofactor evidence="1">
        <name>Cu cation</name>
        <dbReference type="ChEBI" id="CHEBI:23378"/>
    </cofactor>
    <text evidence="1">Binds 1 copper ion per subunit.</text>
</comment>
<feature type="chain" id="PRO_5010784416" description="Superoxide dismutase [Cu-Zn]" evidence="2">
    <location>
        <begin position="25"/>
        <end position="231"/>
    </location>
</feature>
<keyword evidence="7" id="KW-1185">Reference proteome</keyword>
<dbReference type="VEuPathDB" id="VectorBase:SSCA010412"/>
<keyword evidence="1" id="KW-0560">Oxidoreductase</keyword>
<dbReference type="AlphaFoldDB" id="A0A132A1U6"/>
<dbReference type="SUPFAM" id="SSF49329">
    <property type="entry name" value="Cu,Zn superoxide dismutase-like"/>
    <property type="match status" value="1"/>
</dbReference>
<gene>
    <name evidence="4" type="primary">SSS_845g</name>
    <name evidence="5" type="ORF">QR98_0034030</name>
    <name evidence="4" type="ORF">SSS_845</name>
</gene>
<sequence length="231" mass="25233">MFHQRFHFFTILFLILFEFKVTRISTTDIANHLPTFEELDIPEDFSIDNVNFDEIGDSHSNQVNPIGKLTSIAAGKSTLTAVALIRGKKAFGIVRLFQIGIGPTVVVGFIKGLKPFSLHGFHVHQYRADGGDCEQAGEHYNPTKQTHGSPESIVSHVGDLGNILADGLGIARFNIINPKMSLKGKFSVIQRALVVHERSDDLGMGYNHESKKSGNSGGRLGCGTIKFVSIG</sequence>
<evidence type="ECO:0000256" key="1">
    <source>
        <dbReference type="RuleBase" id="RU000393"/>
    </source>
</evidence>
<evidence type="ECO:0000256" key="2">
    <source>
        <dbReference type="SAM" id="SignalP"/>
    </source>
</evidence>
<protein>
    <recommendedName>
        <fullName evidence="1">Superoxide dismutase [Cu-Zn]</fullName>
        <ecNumber evidence="1">1.15.1.1</ecNumber>
    </recommendedName>
</protein>
<comment type="cofactor">
    <cofactor evidence="1">
        <name>Zn(2+)</name>
        <dbReference type="ChEBI" id="CHEBI:29105"/>
    </cofactor>
    <text evidence="1">Binds 1 zinc ion per subunit.</text>
</comment>
<dbReference type="InterPro" id="IPR024134">
    <property type="entry name" value="SOD_Cu/Zn_/chaperone"/>
</dbReference>
<keyword evidence="1" id="KW-0479">Metal-binding</keyword>
<dbReference type="InterPro" id="IPR018152">
    <property type="entry name" value="SOD_Cu/Zn_BS"/>
</dbReference>
<dbReference type="EnsemblMetazoa" id="SSS_845s_mrna">
    <property type="protein sequence ID" value="KAF7493398.1"/>
    <property type="gene ID" value="SSS_845"/>
</dbReference>
<feature type="domain" description="Superoxide dismutase copper/zinc binding" evidence="3">
    <location>
        <begin position="92"/>
        <end position="225"/>
    </location>
</feature>
<proteinExistence type="inferred from homology"/>
<dbReference type="EMBL" id="WVUK01000056">
    <property type="protein sequence ID" value="KAF7493398.1"/>
    <property type="molecule type" value="Genomic_DNA"/>
</dbReference>
<comment type="similarity">
    <text evidence="1">Belongs to the Cu-Zn superoxide dismutase family.</text>
</comment>
<evidence type="ECO:0000313" key="4">
    <source>
        <dbReference type="EMBL" id="KAF7493398.1"/>
    </source>
</evidence>
<dbReference type="InterPro" id="IPR036423">
    <property type="entry name" value="SOD-like_Cu/Zn_dom_sf"/>
</dbReference>
<dbReference type="Proteomes" id="UP000070412">
    <property type="component" value="Unassembled WGS sequence"/>
</dbReference>
<dbReference type="Gene3D" id="2.60.40.200">
    <property type="entry name" value="Superoxide dismutase, copper/zinc binding domain"/>
    <property type="match status" value="1"/>
</dbReference>
<organism evidence="5 8">
    <name type="scientific">Sarcoptes scabiei</name>
    <name type="common">Itch mite</name>
    <name type="synonym">Acarus scabiei</name>
    <dbReference type="NCBI Taxonomy" id="52283"/>
    <lineage>
        <taxon>Eukaryota</taxon>
        <taxon>Metazoa</taxon>
        <taxon>Ecdysozoa</taxon>
        <taxon>Arthropoda</taxon>
        <taxon>Chelicerata</taxon>
        <taxon>Arachnida</taxon>
        <taxon>Acari</taxon>
        <taxon>Acariformes</taxon>
        <taxon>Sarcoptiformes</taxon>
        <taxon>Astigmata</taxon>
        <taxon>Psoroptidia</taxon>
        <taxon>Sarcoptoidea</taxon>
        <taxon>Sarcoptidae</taxon>
        <taxon>Sarcoptinae</taxon>
        <taxon>Sarcoptes</taxon>
    </lineage>
</organism>
<dbReference type="CDD" id="cd00305">
    <property type="entry name" value="Cu-Zn_Superoxide_Dismutase"/>
    <property type="match status" value="1"/>
</dbReference>
<accession>A0A132A1U6</accession>
<keyword evidence="1" id="KW-0862">Zinc</keyword>
<dbReference type="GO" id="GO:0004784">
    <property type="term" value="F:superoxide dismutase activity"/>
    <property type="evidence" value="ECO:0007669"/>
    <property type="project" value="UniProtKB-EC"/>
</dbReference>
<dbReference type="OMA" id="DAKERHM"/>
<reference evidence="6" key="4">
    <citation type="submission" date="2022-06" db="UniProtKB">
        <authorList>
            <consortium name="EnsemblMetazoa"/>
        </authorList>
    </citation>
    <scope>IDENTIFICATION</scope>
</reference>
<evidence type="ECO:0000259" key="3">
    <source>
        <dbReference type="Pfam" id="PF00080"/>
    </source>
</evidence>
<dbReference type="EMBL" id="JXLN01010014">
    <property type="protein sequence ID" value="KPM04947.1"/>
    <property type="molecule type" value="Genomic_DNA"/>
</dbReference>
<dbReference type="InterPro" id="IPR001424">
    <property type="entry name" value="SOD_Cu_Zn_dom"/>
</dbReference>
<comment type="function">
    <text evidence="1">Destroys radicals which are normally produced within the cells and which are toxic to biological systems.</text>
</comment>
<keyword evidence="2" id="KW-0732">Signal</keyword>